<comment type="caution">
    <text evidence="3">The sequence shown here is derived from an EMBL/GenBank/DDBJ whole genome shotgun (WGS) entry which is preliminary data.</text>
</comment>
<dbReference type="RefSeq" id="WP_377112881.1">
    <property type="nucleotide sequence ID" value="NZ_JBHTHZ010000003.1"/>
</dbReference>
<sequence length="158" mass="16724">MRSYRRPVWQTLGLGAVAGIKPATAPVIAGNYYNDGNYAAISFPVLKFVCSPVTTIASGLLSAAERHNGAVEKKSHQLDINRLAANFASGAFAGAAVYRKNKQSMLQGMLIGGAAALITSVAGHYFRKHANKLPALSNEFTEAFQDAFAYSSGVALTK</sequence>
<dbReference type="Pfam" id="PF13548">
    <property type="entry name" value="DUF4126"/>
    <property type="match status" value="1"/>
</dbReference>
<dbReference type="EMBL" id="JBHTHZ010000003">
    <property type="protein sequence ID" value="MFD0793291.1"/>
    <property type="molecule type" value="Genomic_DNA"/>
</dbReference>
<dbReference type="Proteomes" id="UP001597010">
    <property type="component" value="Unassembled WGS sequence"/>
</dbReference>
<reference evidence="4" key="1">
    <citation type="journal article" date="2019" name="Int. J. Syst. Evol. Microbiol.">
        <title>The Global Catalogue of Microorganisms (GCM) 10K type strain sequencing project: providing services to taxonomists for standard genome sequencing and annotation.</title>
        <authorList>
            <consortium name="The Broad Institute Genomics Platform"/>
            <consortium name="The Broad Institute Genome Sequencing Center for Infectious Disease"/>
            <person name="Wu L."/>
            <person name="Ma J."/>
        </authorList>
    </citation>
    <scope>NUCLEOTIDE SEQUENCE [LARGE SCALE GENOMIC DNA]</scope>
    <source>
        <strain evidence="4">CCUG 61484</strain>
    </source>
</reference>
<accession>A0ABW3AS04</accession>
<name>A0ABW3AS04_9SPHI</name>
<proteinExistence type="predicted"/>
<organism evidence="3 4">
    <name type="scientific">Mucilaginibacter litoreus</name>
    <dbReference type="NCBI Taxonomy" id="1048221"/>
    <lineage>
        <taxon>Bacteria</taxon>
        <taxon>Pseudomonadati</taxon>
        <taxon>Bacteroidota</taxon>
        <taxon>Sphingobacteriia</taxon>
        <taxon>Sphingobacteriales</taxon>
        <taxon>Sphingobacteriaceae</taxon>
        <taxon>Mucilaginibacter</taxon>
    </lineage>
</organism>
<evidence type="ECO:0000313" key="3">
    <source>
        <dbReference type="EMBL" id="MFD0793291.1"/>
    </source>
</evidence>
<keyword evidence="1" id="KW-1133">Transmembrane helix</keyword>
<evidence type="ECO:0000313" key="4">
    <source>
        <dbReference type="Proteomes" id="UP001597010"/>
    </source>
</evidence>
<keyword evidence="4" id="KW-1185">Reference proteome</keyword>
<gene>
    <name evidence="3" type="ORF">ACFQZX_06650</name>
</gene>
<dbReference type="InterPro" id="IPR025196">
    <property type="entry name" value="DUF4126"/>
</dbReference>
<evidence type="ECO:0000256" key="1">
    <source>
        <dbReference type="SAM" id="Phobius"/>
    </source>
</evidence>
<feature type="domain" description="DUF4126" evidence="2">
    <location>
        <begin position="11"/>
        <end position="149"/>
    </location>
</feature>
<keyword evidence="1" id="KW-0812">Transmembrane</keyword>
<evidence type="ECO:0000259" key="2">
    <source>
        <dbReference type="Pfam" id="PF13548"/>
    </source>
</evidence>
<protein>
    <submittedName>
        <fullName evidence="3">DUF4126 family protein</fullName>
    </submittedName>
</protein>
<keyword evidence="1" id="KW-0472">Membrane</keyword>
<feature type="transmembrane region" description="Helical" evidence="1">
    <location>
        <begin position="105"/>
        <end position="126"/>
    </location>
</feature>